<proteinExistence type="predicted"/>
<feature type="domain" description="SPOR" evidence="2">
    <location>
        <begin position="181"/>
        <end position="251"/>
    </location>
</feature>
<organism evidence="3 4">
    <name type="scientific">Sedimenticola thiotaurini</name>
    <dbReference type="NCBI Taxonomy" id="1543721"/>
    <lineage>
        <taxon>Bacteria</taxon>
        <taxon>Pseudomonadati</taxon>
        <taxon>Pseudomonadota</taxon>
        <taxon>Gammaproteobacteria</taxon>
        <taxon>Chromatiales</taxon>
        <taxon>Sedimenticolaceae</taxon>
        <taxon>Sedimenticola</taxon>
    </lineage>
</organism>
<evidence type="ECO:0000259" key="2">
    <source>
        <dbReference type="Pfam" id="PF05036"/>
    </source>
</evidence>
<evidence type="ECO:0000313" key="4">
    <source>
        <dbReference type="Proteomes" id="UP000317355"/>
    </source>
</evidence>
<dbReference type="AlphaFoldDB" id="A0A558CP81"/>
<dbReference type="InterPro" id="IPR007730">
    <property type="entry name" value="SPOR-like_dom"/>
</dbReference>
<evidence type="ECO:0000256" key="1">
    <source>
        <dbReference type="SAM" id="MobiDB-lite"/>
    </source>
</evidence>
<feature type="compositionally biased region" description="Polar residues" evidence="1">
    <location>
        <begin position="69"/>
        <end position="86"/>
    </location>
</feature>
<dbReference type="EMBL" id="VMRY01000104">
    <property type="protein sequence ID" value="TVT50584.1"/>
    <property type="molecule type" value="Genomic_DNA"/>
</dbReference>
<feature type="region of interest" description="Disordered" evidence="1">
    <location>
        <begin position="51"/>
        <end position="113"/>
    </location>
</feature>
<comment type="caution">
    <text evidence="3">The sequence shown here is derived from an EMBL/GenBank/DDBJ whole genome shotgun (WGS) entry which is preliminary data.</text>
</comment>
<sequence>MKWLAILLVLANLLVLGWGLQREAVDRPQKPAVHAGVGNLKLLSEILESSMQTQHPDPVVTEEQRNPDRQNSLIPSTSESANNPDDAQTEEPVAENAVPEVQAIPVEQTSEGRIPVDVKEAESAQNEQAADKTMAQPGKTINMVCGAFGPFERGAVARELSESLSSQGMDASLRRESMEKPIGYWVIIPPLESQQAAIKKVSELRASGISDIRRFVKGEQKNGISLGVFSSKVNAQVRQQEIAKKGHAAKVIPRLIVVPTYWVDYRADQERAGRAVETLRQRNEAIKNTEYPCSRVVTSGGIF</sequence>
<reference evidence="3 4" key="1">
    <citation type="submission" date="2019-07" db="EMBL/GenBank/DDBJ databases">
        <title>The pathways for chlorine oxyanion respiration interact through the shared metabolite chlorate.</title>
        <authorList>
            <person name="Barnum T.P."/>
            <person name="Cheng Y."/>
            <person name="Hill K.A."/>
            <person name="Lucas L.N."/>
            <person name="Carlson H.K."/>
            <person name="Coates J.D."/>
        </authorList>
    </citation>
    <scope>NUCLEOTIDE SEQUENCE [LARGE SCALE GENOMIC DNA]</scope>
    <source>
        <strain evidence="3">BK-3</strain>
    </source>
</reference>
<name>A0A558CP81_9GAMM</name>
<dbReference type="Proteomes" id="UP000317355">
    <property type="component" value="Unassembled WGS sequence"/>
</dbReference>
<protein>
    <submittedName>
        <fullName evidence="3">SPOR domain-containing protein</fullName>
    </submittedName>
</protein>
<evidence type="ECO:0000313" key="3">
    <source>
        <dbReference type="EMBL" id="TVT50584.1"/>
    </source>
</evidence>
<dbReference type="Pfam" id="PF05036">
    <property type="entry name" value="SPOR"/>
    <property type="match status" value="1"/>
</dbReference>
<accession>A0A558CP81</accession>
<gene>
    <name evidence="3" type="ORF">FHK82_16375</name>
</gene>
<dbReference type="GO" id="GO:0042834">
    <property type="term" value="F:peptidoglycan binding"/>
    <property type="evidence" value="ECO:0007669"/>
    <property type="project" value="InterPro"/>
</dbReference>
<dbReference type="InterPro" id="IPR036680">
    <property type="entry name" value="SPOR-like_sf"/>
</dbReference>
<dbReference type="SUPFAM" id="SSF110997">
    <property type="entry name" value="Sporulation related repeat"/>
    <property type="match status" value="1"/>
</dbReference>